<gene>
    <name evidence="1" type="ORF">GCM10010302_32460</name>
</gene>
<accession>A0ABP3F405</accession>
<reference evidence="2" key="1">
    <citation type="journal article" date="2019" name="Int. J. Syst. Evol. Microbiol.">
        <title>The Global Catalogue of Microorganisms (GCM) 10K type strain sequencing project: providing services to taxonomists for standard genome sequencing and annotation.</title>
        <authorList>
            <consortium name="The Broad Institute Genomics Platform"/>
            <consortium name="The Broad Institute Genome Sequencing Center for Infectious Disease"/>
            <person name="Wu L."/>
            <person name="Ma J."/>
        </authorList>
    </citation>
    <scope>NUCLEOTIDE SEQUENCE [LARGE SCALE GENOMIC DNA]</scope>
    <source>
        <strain evidence="2">JCM 4505</strain>
    </source>
</reference>
<evidence type="ECO:0008006" key="3">
    <source>
        <dbReference type="Google" id="ProtNLM"/>
    </source>
</evidence>
<dbReference type="EMBL" id="BAAABV010000015">
    <property type="protein sequence ID" value="GAA0291399.1"/>
    <property type="molecule type" value="Genomic_DNA"/>
</dbReference>
<dbReference type="RefSeq" id="WP_344158882.1">
    <property type="nucleotide sequence ID" value="NZ_BAAABV010000015.1"/>
</dbReference>
<organism evidence="1 2">
    <name type="scientific">Streptomyces polychromogenes</name>
    <dbReference type="NCBI Taxonomy" id="67342"/>
    <lineage>
        <taxon>Bacteria</taxon>
        <taxon>Bacillati</taxon>
        <taxon>Actinomycetota</taxon>
        <taxon>Actinomycetes</taxon>
        <taxon>Kitasatosporales</taxon>
        <taxon>Streptomycetaceae</taxon>
        <taxon>Streptomyces</taxon>
    </lineage>
</organism>
<comment type="caution">
    <text evidence="1">The sequence shown here is derived from an EMBL/GenBank/DDBJ whole genome shotgun (WGS) entry which is preliminary data.</text>
</comment>
<proteinExistence type="predicted"/>
<evidence type="ECO:0000313" key="1">
    <source>
        <dbReference type="EMBL" id="GAA0291399.1"/>
    </source>
</evidence>
<protein>
    <recommendedName>
        <fullName evidence="3">DUF664 domain-containing protein</fullName>
    </recommendedName>
</protein>
<sequence length="53" mass="5673">MLPHLIEESACHGGHADIIHESLDGATLCPLMAAADQWPDPWFEPWVPAAPAG</sequence>
<keyword evidence="2" id="KW-1185">Reference proteome</keyword>
<name>A0ABP3F405_9ACTN</name>
<dbReference type="Proteomes" id="UP001501867">
    <property type="component" value="Unassembled WGS sequence"/>
</dbReference>
<evidence type="ECO:0000313" key="2">
    <source>
        <dbReference type="Proteomes" id="UP001501867"/>
    </source>
</evidence>